<accession>A0ABQ2TKY2</accession>
<comment type="caution">
    <text evidence="2">The sequence shown here is derived from an EMBL/GenBank/DDBJ whole genome shotgun (WGS) entry which is preliminary data.</text>
</comment>
<dbReference type="PANTHER" id="PTHR37981:SF1">
    <property type="entry name" value="SGNH HYDROLASE-TYPE ESTERASE DOMAIN-CONTAINING PROTEIN"/>
    <property type="match status" value="1"/>
</dbReference>
<dbReference type="PANTHER" id="PTHR37981">
    <property type="entry name" value="LIPASE 2"/>
    <property type="match status" value="1"/>
</dbReference>
<evidence type="ECO:0008006" key="4">
    <source>
        <dbReference type="Google" id="ProtNLM"/>
    </source>
</evidence>
<dbReference type="CDD" id="cd01823">
    <property type="entry name" value="SEST_like"/>
    <property type="match status" value="1"/>
</dbReference>
<dbReference type="SUPFAM" id="SSF52266">
    <property type="entry name" value="SGNH hydrolase"/>
    <property type="match status" value="1"/>
</dbReference>
<feature type="region of interest" description="Disordered" evidence="1">
    <location>
        <begin position="290"/>
        <end position="360"/>
    </location>
</feature>
<dbReference type="InterPro" id="IPR036514">
    <property type="entry name" value="SGNH_hydro_sf"/>
</dbReference>
<evidence type="ECO:0000256" key="1">
    <source>
        <dbReference type="SAM" id="MobiDB-lite"/>
    </source>
</evidence>
<organism evidence="2 3">
    <name type="scientific">Streptomyces pseudogriseolus</name>
    <name type="common">Streptomyces gancidicus</name>
    <name type="synonym">Streptomyces rubiginosus</name>
    <dbReference type="NCBI Taxonomy" id="36817"/>
    <lineage>
        <taxon>Bacteria</taxon>
        <taxon>Bacillati</taxon>
        <taxon>Actinomycetota</taxon>
        <taxon>Actinomycetes</taxon>
        <taxon>Kitasatosporales</taxon>
        <taxon>Streptomycetaceae</taxon>
        <taxon>Streptomyces</taxon>
        <taxon>Streptomyces pseudogriseolus group</taxon>
    </lineage>
</organism>
<evidence type="ECO:0000313" key="2">
    <source>
        <dbReference type="EMBL" id="GGS75742.1"/>
    </source>
</evidence>
<proteinExistence type="predicted"/>
<feature type="compositionally biased region" description="Polar residues" evidence="1">
    <location>
        <begin position="308"/>
        <end position="345"/>
    </location>
</feature>
<dbReference type="Gene3D" id="3.40.50.1110">
    <property type="entry name" value="SGNH hydrolase"/>
    <property type="match status" value="1"/>
</dbReference>
<keyword evidence="3" id="KW-1185">Reference proteome</keyword>
<dbReference type="Proteomes" id="UP000597853">
    <property type="component" value="Unassembled WGS sequence"/>
</dbReference>
<dbReference type="EMBL" id="BMTX01000035">
    <property type="protein sequence ID" value="GGS75742.1"/>
    <property type="molecule type" value="Genomic_DNA"/>
</dbReference>
<sequence>MGKGWESSADRAVTTATDAGGLKILVADSEDAYQWRTVATLAEPGMPADTWIGKACVMDREHVAAVYAPRTFTNKPDLMQGGAFTAVVDVKSGAVTKLPFTASLAYFDPTCNPETATAAFTAFRDNKTRLVTVTTSGKIAADASVNGQVTSAVPVGDGLVAARGRNLVHLSPSGRTHTLTGTDSAPFQIRPTRDGIAFLDRSGDTARVKLWTENGRPSTLASGKLGELALEQGTGGRAFLTGQAEKTRLAGSAVTLLDVSADTEISSHGRLAVDPVLSAGVRAGLDNIKNAGKGFTKNEPSPDPYKSQDPTDQTSTPLTIKSTATTTGERLTQAVPDTTSVTGKESFSPALRTTGKPTADKSARIAAADDERAHNPVDTDRWCSIPRNDVKALALQPTPNQVEWAVNMAIRGELRAKWITQGGWRSQLGLGTVDPQGLFPPPNLKGGGRIPAQVLLGVLAQESNLWQAESGAIPGQMGNPLAAIAGFYGHEGETSEEYWKVRWHQSDCGYGVGQVTDGMRLAGYEKPGETSLSPTKQKAVALDYAVNIAASMYILADKWNEVHTTGQTITVNNDDPSKPENWFAALWNYNLGFNPNKGDGKPWGLGWYNNPANPFYPPSRHPFMTDPHDAAKPQNWPYEEKVMGWAAWSMDTGYSYATSGRQDWPSESGYGTAGFRPAWWVNELQRDLIKPPLDAFCNSANNCSSTSPPDCPDAACYEQYWWNGANVTWKDDCASDCGNENIKYVTLREEPGRGYRLQYGAPKCDAAPADAYIVESVPDNIDTYSSCGSSGTDAGHFNFTFYPNPAATGPGLGPYQAKGDLHQVGGGQGGHFWYAHTRDTAHLGGDSGLMTVKGTWTLDKNIDWARVLVHLPDTGAHTRQAAYVIGGADTTSKVRIVEQRADRWVSLGAFRFTGTPTVTLTNATADGTADEDVAWDAVAFQRLPGKPNHMVVAMGDSYSSGEGASDPGGEDYYPESDYYNKVAGDKTKNSCHRSKYAWSRRAVLPGEQLSVGELADSWSARMDFQFTACSGARHYNILNITPGSGELPQIQQGYLDQHTTLVALSIGGNDMAFADIIKKCITSISDVCQNGTIKARNPDTGQSYDNDTSVLKDWLPAWAHNVIRPRLVKTLRALHDQAPNAKIVLMGYPRLLEKSGSCVIGIGTEEAPWLNEMGDVVAAEMKGAVSDTGSYAVFADPRAAFAGQAICGDPETIHGIVVTGHSRADTKPTSMKSFHPKISGTAHYAAAFQDALAP</sequence>
<gene>
    <name evidence="2" type="ORF">GCM10010285_62800</name>
</gene>
<protein>
    <recommendedName>
        <fullName evidence="4">SGNH hydrolase-type esterase domain-containing protein</fullName>
    </recommendedName>
</protein>
<name>A0ABQ2TKY2_STREZ</name>
<evidence type="ECO:0000313" key="3">
    <source>
        <dbReference type="Proteomes" id="UP000597853"/>
    </source>
</evidence>
<dbReference type="InterPro" id="IPR037460">
    <property type="entry name" value="SEST-like"/>
</dbReference>
<reference evidence="3" key="1">
    <citation type="journal article" date="2019" name="Int. J. Syst. Evol. Microbiol.">
        <title>The Global Catalogue of Microorganisms (GCM) 10K type strain sequencing project: providing services to taxonomists for standard genome sequencing and annotation.</title>
        <authorList>
            <consortium name="The Broad Institute Genomics Platform"/>
            <consortium name="The Broad Institute Genome Sequencing Center for Infectious Disease"/>
            <person name="Wu L."/>
            <person name="Ma J."/>
        </authorList>
    </citation>
    <scope>NUCLEOTIDE SEQUENCE [LARGE SCALE GENOMIC DNA]</scope>
    <source>
        <strain evidence="3">JCM 4416</strain>
    </source>
</reference>